<evidence type="ECO:0000256" key="1">
    <source>
        <dbReference type="ARBA" id="ARBA00006484"/>
    </source>
</evidence>
<dbReference type="InterPro" id="IPR002347">
    <property type="entry name" value="SDR_fam"/>
</dbReference>
<dbReference type="RefSeq" id="WP_198882477.1">
    <property type="nucleotide sequence ID" value="NZ_JAEKJA010000010.1"/>
</dbReference>
<evidence type="ECO:0000313" key="2">
    <source>
        <dbReference type="EMBL" id="MBJ3776572.1"/>
    </source>
</evidence>
<dbReference type="SUPFAM" id="SSF51735">
    <property type="entry name" value="NAD(P)-binding Rossmann-fold domains"/>
    <property type="match status" value="1"/>
</dbReference>
<dbReference type="PRINTS" id="PR00081">
    <property type="entry name" value="GDHRDH"/>
</dbReference>
<reference evidence="2" key="1">
    <citation type="submission" date="2020-12" db="EMBL/GenBank/DDBJ databases">
        <title>Bacterial taxonomy.</title>
        <authorList>
            <person name="Pan X."/>
        </authorList>
    </citation>
    <scope>NUCLEOTIDE SEQUENCE</scope>
    <source>
        <strain evidence="2">B2012</strain>
    </source>
</reference>
<dbReference type="Pfam" id="PF13561">
    <property type="entry name" value="adh_short_C2"/>
    <property type="match status" value="1"/>
</dbReference>
<dbReference type="Proteomes" id="UP000609531">
    <property type="component" value="Unassembled WGS sequence"/>
</dbReference>
<dbReference type="FunFam" id="3.40.50.720:FF:000084">
    <property type="entry name" value="Short-chain dehydrogenase reductase"/>
    <property type="match status" value="1"/>
</dbReference>
<dbReference type="Gene3D" id="3.40.50.720">
    <property type="entry name" value="NAD(P)-binding Rossmann-like Domain"/>
    <property type="match status" value="1"/>
</dbReference>
<sequence>MSGTTLDLDLTGRAALVTAGSDGLGLACARRLAEAGVKVAICGRDPAKLEAAEASLRAAGAPDALALCADLTDAAAVEGLVPAVTERFGALDILVVNSGHIAYGGLRTLTDAQWHEAFNLLLMSAVRLSRAAIPAMQATGGGDMVFLTSATLQQAAPHLLLSSVFRLGVASLAKSLSHDLAPDGIRVNTVAPGYFDTGRVRARIDEKVATGLSRPEAALEVAGEAPMGRIGEADELAEVVAFVIGGRARFLNGASITIDGAKGRTVL</sequence>
<evidence type="ECO:0000313" key="3">
    <source>
        <dbReference type="Proteomes" id="UP000609531"/>
    </source>
</evidence>
<dbReference type="PANTHER" id="PTHR42879">
    <property type="entry name" value="3-OXOACYL-(ACYL-CARRIER-PROTEIN) REDUCTASE"/>
    <property type="match status" value="1"/>
</dbReference>
<accession>A0A934IQS7</accession>
<keyword evidence="3" id="KW-1185">Reference proteome</keyword>
<organism evidence="2 3">
    <name type="scientific">Acuticoccus mangrovi</name>
    <dbReference type="NCBI Taxonomy" id="2796142"/>
    <lineage>
        <taxon>Bacteria</taxon>
        <taxon>Pseudomonadati</taxon>
        <taxon>Pseudomonadota</taxon>
        <taxon>Alphaproteobacteria</taxon>
        <taxon>Hyphomicrobiales</taxon>
        <taxon>Amorphaceae</taxon>
        <taxon>Acuticoccus</taxon>
    </lineage>
</organism>
<dbReference type="InterPro" id="IPR050259">
    <property type="entry name" value="SDR"/>
</dbReference>
<name>A0A934IQS7_9HYPH</name>
<proteinExistence type="inferred from homology"/>
<protein>
    <submittedName>
        <fullName evidence="2">SDR family oxidoreductase</fullName>
    </submittedName>
</protein>
<comment type="similarity">
    <text evidence="1">Belongs to the short-chain dehydrogenases/reductases (SDR) family.</text>
</comment>
<gene>
    <name evidence="2" type="ORF">JCR33_12775</name>
</gene>
<dbReference type="EMBL" id="JAEKJA010000010">
    <property type="protein sequence ID" value="MBJ3776572.1"/>
    <property type="molecule type" value="Genomic_DNA"/>
</dbReference>
<dbReference type="InterPro" id="IPR036291">
    <property type="entry name" value="NAD(P)-bd_dom_sf"/>
</dbReference>
<dbReference type="PANTHER" id="PTHR42879:SF6">
    <property type="entry name" value="NADPH-DEPENDENT REDUCTASE BACG"/>
    <property type="match status" value="1"/>
</dbReference>
<comment type="caution">
    <text evidence="2">The sequence shown here is derived from an EMBL/GenBank/DDBJ whole genome shotgun (WGS) entry which is preliminary data.</text>
</comment>
<dbReference type="AlphaFoldDB" id="A0A934IQS7"/>